<dbReference type="AlphaFoldDB" id="A0A8J4RCK9"/>
<dbReference type="EMBL" id="JRKL02001850">
    <property type="protein sequence ID" value="KAF3961699.1"/>
    <property type="molecule type" value="Genomic_DNA"/>
</dbReference>
<protein>
    <submittedName>
        <fullName evidence="2">Uncharacterized protein</fullName>
    </submittedName>
</protein>
<evidence type="ECO:0000313" key="2">
    <source>
        <dbReference type="EMBL" id="KAF3961699.1"/>
    </source>
</evidence>
<feature type="region of interest" description="Disordered" evidence="1">
    <location>
        <begin position="46"/>
        <end position="79"/>
    </location>
</feature>
<keyword evidence="3" id="KW-1185">Reference proteome</keyword>
<name>A0A8J4RCK9_9ROSI</name>
<feature type="compositionally biased region" description="Low complexity" evidence="1">
    <location>
        <begin position="55"/>
        <end position="73"/>
    </location>
</feature>
<proteinExistence type="predicted"/>
<organism evidence="2 3">
    <name type="scientific">Castanea mollissima</name>
    <name type="common">Chinese chestnut</name>
    <dbReference type="NCBI Taxonomy" id="60419"/>
    <lineage>
        <taxon>Eukaryota</taxon>
        <taxon>Viridiplantae</taxon>
        <taxon>Streptophyta</taxon>
        <taxon>Embryophyta</taxon>
        <taxon>Tracheophyta</taxon>
        <taxon>Spermatophyta</taxon>
        <taxon>Magnoliopsida</taxon>
        <taxon>eudicotyledons</taxon>
        <taxon>Gunneridae</taxon>
        <taxon>Pentapetalae</taxon>
        <taxon>rosids</taxon>
        <taxon>fabids</taxon>
        <taxon>Fagales</taxon>
        <taxon>Fagaceae</taxon>
        <taxon>Castanea</taxon>
    </lineage>
</organism>
<evidence type="ECO:0000256" key="1">
    <source>
        <dbReference type="SAM" id="MobiDB-lite"/>
    </source>
</evidence>
<reference evidence="2" key="1">
    <citation type="submission" date="2020-03" db="EMBL/GenBank/DDBJ databases">
        <title>Castanea mollissima Vanexum genome sequencing.</title>
        <authorList>
            <person name="Staton M."/>
        </authorList>
    </citation>
    <scope>NUCLEOTIDE SEQUENCE</scope>
    <source>
        <tissue evidence="2">Leaf</tissue>
    </source>
</reference>
<accession>A0A8J4RCK9</accession>
<sequence length="130" mass="14521">MRMLRGREANGVEDMAEKKKEQMGSDKDSNFILCLISRRNQVISSNNKRYRDTISNRNSLGGREGSGLSSGRESATDQCRLGRPSVAGDWQIIIKIVNSRSRKFHRYGTVYEGLTVQGEKVFFGAISSTA</sequence>
<dbReference type="Proteomes" id="UP000737018">
    <property type="component" value="Unassembled WGS sequence"/>
</dbReference>
<feature type="region of interest" description="Disordered" evidence="1">
    <location>
        <begin position="1"/>
        <end position="26"/>
    </location>
</feature>
<evidence type="ECO:0000313" key="3">
    <source>
        <dbReference type="Proteomes" id="UP000737018"/>
    </source>
</evidence>
<comment type="caution">
    <text evidence="2">The sequence shown here is derived from an EMBL/GenBank/DDBJ whole genome shotgun (WGS) entry which is preliminary data.</text>
</comment>
<gene>
    <name evidence="2" type="ORF">CMV_013712</name>
</gene>